<dbReference type="InterPro" id="IPR008927">
    <property type="entry name" value="6-PGluconate_DH-like_C_sf"/>
</dbReference>
<proteinExistence type="predicted"/>
<feature type="domain" description="6-phosphogluconate dehydrogenase NADP-binding" evidence="1">
    <location>
        <begin position="8"/>
        <end position="163"/>
    </location>
</feature>
<dbReference type="GO" id="GO:0050661">
    <property type="term" value="F:NADP binding"/>
    <property type="evidence" value="ECO:0007669"/>
    <property type="project" value="InterPro"/>
</dbReference>
<dbReference type="AlphaFoldDB" id="A0A8H7MZL4"/>
<evidence type="ECO:0000259" key="2">
    <source>
        <dbReference type="Pfam" id="PF14833"/>
    </source>
</evidence>
<dbReference type="SUPFAM" id="SSF51735">
    <property type="entry name" value="NAD(P)-binding Rossmann-fold domains"/>
    <property type="match status" value="1"/>
</dbReference>
<dbReference type="Pfam" id="PF14833">
    <property type="entry name" value="NAD_binding_11"/>
    <property type="match status" value="2"/>
</dbReference>
<feature type="domain" description="3-hydroxyisobutyrate dehydrogenase-like NAD-binding" evidence="2">
    <location>
        <begin position="445"/>
        <end position="557"/>
    </location>
</feature>
<feature type="domain" description="3-hydroxyisobutyrate dehydrogenase-like NAD-binding" evidence="2">
    <location>
        <begin position="174"/>
        <end position="291"/>
    </location>
</feature>
<dbReference type="SUPFAM" id="SSF48179">
    <property type="entry name" value="6-phosphogluconate dehydrogenase C-terminal domain-like"/>
    <property type="match status" value="2"/>
</dbReference>
<dbReference type="Proteomes" id="UP000616885">
    <property type="component" value="Unassembled WGS sequence"/>
</dbReference>
<evidence type="ECO:0000313" key="3">
    <source>
        <dbReference type="EMBL" id="KAF9748482.1"/>
    </source>
</evidence>
<dbReference type="GO" id="GO:0051287">
    <property type="term" value="F:NAD binding"/>
    <property type="evidence" value="ECO:0007669"/>
    <property type="project" value="InterPro"/>
</dbReference>
<organism evidence="3 4">
    <name type="scientific">Bionectria ochroleuca</name>
    <name type="common">Gliocladium roseum</name>
    <dbReference type="NCBI Taxonomy" id="29856"/>
    <lineage>
        <taxon>Eukaryota</taxon>
        <taxon>Fungi</taxon>
        <taxon>Dikarya</taxon>
        <taxon>Ascomycota</taxon>
        <taxon>Pezizomycotina</taxon>
        <taxon>Sordariomycetes</taxon>
        <taxon>Hypocreomycetidae</taxon>
        <taxon>Hypocreales</taxon>
        <taxon>Bionectriaceae</taxon>
        <taxon>Clonostachys</taxon>
    </lineage>
</organism>
<dbReference type="InterPro" id="IPR036291">
    <property type="entry name" value="NAD(P)-bd_dom_sf"/>
</dbReference>
<reference evidence="3" key="1">
    <citation type="submission" date="2020-10" db="EMBL/GenBank/DDBJ databases">
        <title>High-Quality Genome Resource of Clonostachys rosea strain S41 by Oxford Nanopore Long-Read Sequencing.</title>
        <authorList>
            <person name="Wang H."/>
        </authorList>
    </citation>
    <scope>NUCLEOTIDE SEQUENCE</scope>
    <source>
        <strain evidence="3">S41</strain>
    </source>
</reference>
<name>A0A8H7MZL4_BIOOC</name>
<dbReference type="PANTHER" id="PTHR43060:SF17">
    <property type="entry name" value="L-THREONATE DEHYDROGENASE"/>
    <property type="match status" value="1"/>
</dbReference>
<dbReference type="Gene3D" id="1.10.1040.10">
    <property type="entry name" value="N-(1-d-carboxylethyl)-l-norvaline Dehydrogenase, domain 2"/>
    <property type="match status" value="2"/>
</dbReference>
<dbReference type="Gene3D" id="3.40.50.720">
    <property type="entry name" value="NAD(P)-binding Rossmann-like Domain"/>
    <property type="match status" value="1"/>
</dbReference>
<protein>
    <submittedName>
        <fullName evidence="3">Uncharacterized protein</fullName>
    </submittedName>
</protein>
<sequence>MSGQQGSLGFAGLGAMGFGTASNLLKAGFQVNGFDVNPTALANFKELGGSTSTTAGEAGAGQRLFLIMVATPAQVDSVIFGADGVLNTLSVGGVICLLSTLPPVYVLNLCGRLATAGRADIKLVDCPVSGGVVGGNTGKLTIMLGGSKEDLDQVNPALQAISSPGRLFRCGPLGSASTVKMLNQHLAGVHIVAAAEVIAFAKALGLSSREAYGVLTKSEATSWIMGDRGISMLNADWSPKSAVSIFTKDLGIVNDTADELSVPCPIASVARDAFLERAGRGFGRDDDASVVCNYEGITGKPVAEPKGQASLPSPPSESHGDVKVVIIIKDSDTELLSLSTAAENKGLIHISETSSDLDTKLSDLPQGSIVGVSGIESALLEKIKTKHAQLQVFDYQTYRASDSEALQLIFSTENESVVSAVKEVLPRQIAPIRVSGPVGSASYMWLAIRLGSLVHLVAAAEAFNLAVAKGVSTELIYSLISGAAGSSDQFNQKFPKMMDRDFSVTSNINSTFTNVMKDLAILQKTMNKINYPGRLFGAAYQTFKSVNRTLEDKETSAVAVIDFWTPKSPAS</sequence>
<dbReference type="Pfam" id="PF03446">
    <property type="entry name" value="NAD_binding_2"/>
    <property type="match status" value="1"/>
</dbReference>
<gene>
    <name evidence="3" type="ORF">IM811_017987</name>
</gene>
<dbReference type="InterPro" id="IPR029154">
    <property type="entry name" value="HIBADH-like_NADP-bd"/>
</dbReference>
<dbReference type="InterPro" id="IPR013328">
    <property type="entry name" value="6PGD_dom2"/>
</dbReference>
<dbReference type="InterPro" id="IPR006115">
    <property type="entry name" value="6PGDH_NADP-bd"/>
</dbReference>
<evidence type="ECO:0000313" key="4">
    <source>
        <dbReference type="Proteomes" id="UP000616885"/>
    </source>
</evidence>
<accession>A0A8H7MZL4</accession>
<evidence type="ECO:0000259" key="1">
    <source>
        <dbReference type="Pfam" id="PF03446"/>
    </source>
</evidence>
<dbReference type="PANTHER" id="PTHR43060">
    <property type="entry name" value="3-HYDROXYISOBUTYRATE DEHYDROGENASE-LIKE 1, MITOCHONDRIAL-RELATED"/>
    <property type="match status" value="1"/>
</dbReference>
<comment type="caution">
    <text evidence="3">The sequence shown here is derived from an EMBL/GenBank/DDBJ whole genome shotgun (WGS) entry which is preliminary data.</text>
</comment>
<dbReference type="EMBL" id="JADCTT010000009">
    <property type="protein sequence ID" value="KAF9748482.1"/>
    <property type="molecule type" value="Genomic_DNA"/>
</dbReference>